<protein>
    <submittedName>
        <fullName evidence="2">RNA-directed DNA polymerase from mobile element jockey</fullName>
    </submittedName>
</protein>
<evidence type="ECO:0000313" key="2">
    <source>
        <dbReference type="EMBL" id="GFR69876.1"/>
    </source>
</evidence>
<proteinExistence type="predicted"/>
<sequence>MLCILYTTGPYFLFVLIILTNAIYTLSCGKAPGSGGIPTEIVKLSRENPLLGHLHELLLQSWDEGTLPQDMRDAKIITLYKNKGDRRDCNNYHGISHLSTVGKAFARVVLNRLQQLADLVYPESQCGFRAKRSTVDIVFSITQL</sequence>
<dbReference type="PANTHER" id="PTHR19446">
    <property type="entry name" value="REVERSE TRANSCRIPTASES"/>
    <property type="match status" value="1"/>
</dbReference>
<keyword evidence="1" id="KW-0472">Membrane</keyword>
<comment type="caution">
    <text evidence="2">The sequence shown here is derived from an EMBL/GenBank/DDBJ whole genome shotgun (WGS) entry which is preliminary data.</text>
</comment>
<organism evidence="2 3">
    <name type="scientific">Elysia marginata</name>
    <dbReference type="NCBI Taxonomy" id="1093978"/>
    <lineage>
        <taxon>Eukaryota</taxon>
        <taxon>Metazoa</taxon>
        <taxon>Spiralia</taxon>
        <taxon>Lophotrochozoa</taxon>
        <taxon>Mollusca</taxon>
        <taxon>Gastropoda</taxon>
        <taxon>Heterobranchia</taxon>
        <taxon>Euthyneura</taxon>
        <taxon>Panpulmonata</taxon>
        <taxon>Sacoglossa</taxon>
        <taxon>Placobranchoidea</taxon>
        <taxon>Plakobranchidae</taxon>
        <taxon>Elysia</taxon>
    </lineage>
</organism>
<gene>
    <name evidence="2" type="ORF">ElyMa_003770000</name>
</gene>
<dbReference type="GO" id="GO:0003964">
    <property type="term" value="F:RNA-directed DNA polymerase activity"/>
    <property type="evidence" value="ECO:0007669"/>
    <property type="project" value="UniProtKB-KW"/>
</dbReference>
<keyword evidence="2" id="KW-0808">Transferase</keyword>
<evidence type="ECO:0000256" key="1">
    <source>
        <dbReference type="SAM" id="Phobius"/>
    </source>
</evidence>
<dbReference type="EMBL" id="BMAT01007723">
    <property type="protein sequence ID" value="GFR69876.1"/>
    <property type="molecule type" value="Genomic_DNA"/>
</dbReference>
<evidence type="ECO:0000313" key="3">
    <source>
        <dbReference type="Proteomes" id="UP000762676"/>
    </source>
</evidence>
<accession>A0AAV4FBU4</accession>
<feature type="transmembrane region" description="Helical" evidence="1">
    <location>
        <begin position="6"/>
        <end position="24"/>
    </location>
</feature>
<keyword evidence="2" id="KW-0695">RNA-directed DNA polymerase</keyword>
<dbReference type="Proteomes" id="UP000762676">
    <property type="component" value="Unassembled WGS sequence"/>
</dbReference>
<name>A0AAV4FBU4_9GAST</name>
<keyword evidence="1" id="KW-0812">Transmembrane</keyword>
<dbReference type="AlphaFoldDB" id="A0AAV4FBU4"/>
<keyword evidence="3" id="KW-1185">Reference proteome</keyword>
<keyword evidence="1" id="KW-1133">Transmembrane helix</keyword>
<reference evidence="2 3" key="1">
    <citation type="journal article" date="2021" name="Elife">
        <title>Chloroplast acquisition without the gene transfer in kleptoplastic sea slugs, Plakobranchus ocellatus.</title>
        <authorList>
            <person name="Maeda T."/>
            <person name="Takahashi S."/>
            <person name="Yoshida T."/>
            <person name="Shimamura S."/>
            <person name="Takaki Y."/>
            <person name="Nagai Y."/>
            <person name="Toyoda A."/>
            <person name="Suzuki Y."/>
            <person name="Arimoto A."/>
            <person name="Ishii H."/>
            <person name="Satoh N."/>
            <person name="Nishiyama T."/>
            <person name="Hasebe M."/>
            <person name="Maruyama T."/>
            <person name="Minagawa J."/>
            <person name="Obokata J."/>
            <person name="Shigenobu S."/>
        </authorList>
    </citation>
    <scope>NUCLEOTIDE SEQUENCE [LARGE SCALE GENOMIC DNA]</scope>
</reference>
<keyword evidence="2" id="KW-0548">Nucleotidyltransferase</keyword>